<dbReference type="CDD" id="cd07153">
    <property type="entry name" value="Fur_like"/>
    <property type="match status" value="1"/>
</dbReference>
<dbReference type="Gene3D" id="3.30.1490.190">
    <property type="match status" value="1"/>
</dbReference>
<dbReference type="Proteomes" id="UP000658720">
    <property type="component" value="Unassembled WGS sequence"/>
</dbReference>
<evidence type="ECO:0000313" key="7">
    <source>
        <dbReference type="EMBL" id="MBE9252386.1"/>
    </source>
</evidence>
<dbReference type="InterPro" id="IPR036388">
    <property type="entry name" value="WH-like_DNA-bd_sf"/>
</dbReference>
<keyword evidence="8" id="KW-1185">Reference proteome</keyword>
<accession>A0ABR9VMU5</accession>
<dbReference type="PANTHER" id="PTHR33202">
    <property type="entry name" value="ZINC UPTAKE REGULATION PROTEIN"/>
    <property type="match status" value="1"/>
</dbReference>
<name>A0ABR9VMU5_9SYNC</name>
<keyword evidence="2" id="KW-0678">Repressor</keyword>
<dbReference type="RefSeq" id="WP_194018544.1">
    <property type="nucleotide sequence ID" value="NZ_JADEVV010000001.1"/>
</dbReference>
<dbReference type="PANTHER" id="PTHR33202:SF7">
    <property type="entry name" value="FERRIC UPTAKE REGULATION PROTEIN"/>
    <property type="match status" value="1"/>
</dbReference>
<dbReference type="EMBL" id="JADEVV010000001">
    <property type="protein sequence ID" value="MBE9252386.1"/>
    <property type="molecule type" value="Genomic_DNA"/>
</dbReference>
<dbReference type="InterPro" id="IPR036390">
    <property type="entry name" value="WH_DNA-bd_sf"/>
</dbReference>
<dbReference type="Pfam" id="PF01475">
    <property type="entry name" value="FUR"/>
    <property type="match status" value="1"/>
</dbReference>
<evidence type="ECO:0000256" key="6">
    <source>
        <dbReference type="ARBA" id="ARBA00023163"/>
    </source>
</evidence>
<sequence>MPLTREEIIQTLKERGLRVTPQRYGVYANLLQRRDHPSAEQLLFDLNQAAPTSSQATVYSSLKALQSVGLIREVLLEEGVCRYDANVEPHHHFCCRQCGAIEDVDWEELPAVDLGKLRPGLKAERYEITVHGVCENCAD</sequence>
<keyword evidence="3" id="KW-0862">Zinc</keyword>
<comment type="similarity">
    <text evidence="1">Belongs to the Fur family.</text>
</comment>
<organism evidence="7 8">
    <name type="scientific">Synechocystis salina LEGE 00031</name>
    <dbReference type="NCBI Taxonomy" id="1828736"/>
    <lineage>
        <taxon>Bacteria</taxon>
        <taxon>Bacillati</taxon>
        <taxon>Cyanobacteriota</taxon>
        <taxon>Cyanophyceae</taxon>
        <taxon>Synechococcales</taxon>
        <taxon>Merismopediaceae</taxon>
        <taxon>Synechocystis</taxon>
    </lineage>
</organism>
<evidence type="ECO:0000256" key="1">
    <source>
        <dbReference type="ARBA" id="ARBA00007957"/>
    </source>
</evidence>
<gene>
    <name evidence="7" type="ORF">IQ217_00655</name>
</gene>
<evidence type="ECO:0000313" key="8">
    <source>
        <dbReference type="Proteomes" id="UP000658720"/>
    </source>
</evidence>
<dbReference type="InterPro" id="IPR002481">
    <property type="entry name" value="FUR"/>
</dbReference>
<dbReference type="Gene3D" id="1.10.10.10">
    <property type="entry name" value="Winged helix-like DNA-binding domain superfamily/Winged helix DNA-binding domain"/>
    <property type="match status" value="1"/>
</dbReference>
<reference evidence="7 8" key="1">
    <citation type="submission" date="2020-10" db="EMBL/GenBank/DDBJ databases">
        <authorList>
            <person name="Castelo-Branco R."/>
            <person name="Eusebio N."/>
            <person name="Adriana R."/>
            <person name="Vieira A."/>
            <person name="Brugerolle De Fraissinette N."/>
            <person name="Rezende De Castro R."/>
            <person name="Schneider M.P."/>
            <person name="Vasconcelos V."/>
            <person name="Leao P.N."/>
        </authorList>
    </citation>
    <scope>NUCLEOTIDE SEQUENCE [LARGE SCALE GENOMIC DNA]</scope>
    <source>
        <strain evidence="7 8">LEGE 00031</strain>
    </source>
</reference>
<evidence type="ECO:0000256" key="3">
    <source>
        <dbReference type="ARBA" id="ARBA00022833"/>
    </source>
</evidence>
<evidence type="ECO:0000256" key="4">
    <source>
        <dbReference type="ARBA" id="ARBA00023015"/>
    </source>
</evidence>
<protein>
    <submittedName>
        <fullName evidence="7">Transcriptional repressor</fullName>
    </submittedName>
</protein>
<keyword evidence="5" id="KW-0238">DNA-binding</keyword>
<comment type="caution">
    <text evidence="7">The sequence shown here is derived from an EMBL/GenBank/DDBJ whole genome shotgun (WGS) entry which is preliminary data.</text>
</comment>
<dbReference type="SUPFAM" id="SSF46785">
    <property type="entry name" value="Winged helix' DNA-binding domain"/>
    <property type="match status" value="1"/>
</dbReference>
<keyword evidence="4" id="KW-0805">Transcription regulation</keyword>
<keyword evidence="6" id="KW-0804">Transcription</keyword>
<evidence type="ECO:0000256" key="2">
    <source>
        <dbReference type="ARBA" id="ARBA00022491"/>
    </source>
</evidence>
<proteinExistence type="inferred from homology"/>
<evidence type="ECO:0000256" key="5">
    <source>
        <dbReference type="ARBA" id="ARBA00023125"/>
    </source>
</evidence>
<dbReference type="InterPro" id="IPR043135">
    <property type="entry name" value="Fur_C"/>
</dbReference>